<dbReference type="CDD" id="cd06581">
    <property type="entry name" value="TM_PBP1_LivM_like"/>
    <property type="match status" value="1"/>
</dbReference>
<keyword evidence="7" id="KW-0614">Plasmid</keyword>
<evidence type="ECO:0000313" key="7">
    <source>
        <dbReference type="EMBL" id="ASV88225.1"/>
    </source>
</evidence>
<dbReference type="InterPro" id="IPR043428">
    <property type="entry name" value="LivM-like"/>
</dbReference>
<sequence length="336" mass="35231">MLNSSIRYLWPVLVIVPLLLILALVSISLGGSMPQVITEMMIRIIIVVGVYIFVGNSGVLSFGHVGFVAIGAYASVWFTCCTLPMVKPLYMSGLPTLLQDNSYPLYAGILAAAGLSAIVAACVGVLIVRLSGIAASIATFAFLAIVFAVYSNWESVTGGTASISNIPVDIGPYAAAVGAVSAVLVAFAFQSSRYGLMLKASRDEIVAARSSGVNVGYARFAAWMLSAVIAGVGGAFYSSFMGVLSVDTFYLTMTFLVLAMLIVGGLQSLSGAVIGVILLTGVTEVLRMLETDNAIVQLPKGLQEVGLGVVMILILIMRPKGIMNGRELTLPTRKSK</sequence>
<name>A0A248UND4_9HYPH</name>
<dbReference type="PANTHER" id="PTHR30482">
    <property type="entry name" value="HIGH-AFFINITY BRANCHED-CHAIN AMINO ACID TRANSPORT SYSTEM PERMEASE"/>
    <property type="match status" value="1"/>
</dbReference>
<feature type="transmembrane region" description="Helical" evidence="6">
    <location>
        <begin position="36"/>
        <end position="54"/>
    </location>
</feature>
<feature type="transmembrane region" description="Helical" evidence="6">
    <location>
        <begin position="12"/>
        <end position="30"/>
    </location>
</feature>
<feature type="transmembrane region" description="Helical" evidence="6">
    <location>
        <begin position="217"/>
        <end position="237"/>
    </location>
</feature>
<feature type="transmembrane region" description="Helical" evidence="6">
    <location>
        <begin position="106"/>
        <end position="128"/>
    </location>
</feature>
<evidence type="ECO:0000256" key="5">
    <source>
        <dbReference type="ARBA" id="ARBA00023136"/>
    </source>
</evidence>
<keyword evidence="5 6" id="KW-0472">Membrane</keyword>
<evidence type="ECO:0000313" key="8">
    <source>
        <dbReference type="Proteomes" id="UP000215256"/>
    </source>
</evidence>
<geneLocation type="plasmid" evidence="7 8">
    <name>unnamed1</name>
</geneLocation>
<dbReference type="Pfam" id="PF02653">
    <property type="entry name" value="BPD_transp_2"/>
    <property type="match status" value="1"/>
</dbReference>
<dbReference type="AlphaFoldDB" id="A0A248UND4"/>
<organism evidence="7 8">
    <name type="scientific">Ochrobactrum quorumnocens</name>
    <dbReference type="NCBI Taxonomy" id="271865"/>
    <lineage>
        <taxon>Bacteria</taxon>
        <taxon>Pseudomonadati</taxon>
        <taxon>Pseudomonadota</taxon>
        <taxon>Alphaproteobacteria</taxon>
        <taxon>Hyphomicrobiales</taxon>
        <taxon>Brucellaceae</taxon>
        <taxon>Brucella/Ochrobactrum group</taxon>
        <taxon>Ochrobactrum</taxon>
    </lineage>
</organism>
<dbReference type="KEGG" id="och:CES85_3318"/>
<feature type="transmembrane region" description="Helical" evidence="6">
    <location>
        <begin position="133"/>
        <end position="153"/>
    </location>
</feature>
<proteinExistence type="predicted"/>
<dbReference type="InterPro" id="IPR001851">
    <property type="entry name" value="ABC_transp_permease"/>
</dbReference>
<dbReference type="PANTHER" id="PTHR30482:SF10">
    <property type="entry name" value="HIGH-AFFINITY BRANCHED-CHAIN AMINO ACID TRANSPORT PROTEIN BRAE"/>
    <property type="match status" value="1"/>
</dbReference>
<keyword evidence="3 6" id="KW-0812">Transmembrane</keyword>
<evidence type="ECO:0000256" key="1">
    <source>
        <dbReference type="ARBA" id="ARBA00004651"/>
    </source>
</evidence>
<dbReference type="Proteomes" id="UP000215256">
    <property type="component" value="Plasmid unnamed1"/>
</dbReference>
<accession>A0A248UND4</accession>
<comment type="subcellular location">
    <subcellularLocation>
        <location evidence="1">Cell membrane</location>
        <topology evidence="1">Multi-pass membrane protein</topology>
    </subcellularLocation>
</comment>
<protein>
    <submittedName>
        <fullName evidence="7">Branched-chain amino acid transport system / permease component family protein</fullName>
    </submittedName>
</protein>
<feature type="transmembrane region" description="Helical" evidence="6">
    <location>
        <begin position="173"/>
        <end position="196"/>
    </location>
</feature>
<evidence type="ECO:0000256" key="2">
    <source>
        <dbReference type="ARBA" id="ARBA00022475"/>
    </source>
</evidence>
<dbReference type="GO" id="GO:0005886">
    <property type="term" value="C:plasma membrane"/>
    <property type="evidence" value="ECO:0007669"/>
    <property type="project" value="UniProtKB-SubCell"/>
</dbReference>
<dbReference type="EMBL" id="CP022605">
    <property type="protein sequence ID" value="ASV88225.1"/>
    <property type="molecule type" value="Genomic_DNA"/>
</dbReference>
<dbReference type="GO" id="GO:0015658">
    <property type="term" value="F:branched-chain amino acid transmembrane transporter activity"/>
    <property type="evidence" value="ECO:0007669"/>
    <property type="project" value="InterPro"/>
</dbReference>
<keyword evidence="4 6" id="KW-1133">Transmembrane helix</keyword>
<gene>
    <name evidence="7" type="ORF">CES85_3318</name>
</gene>
<evidence type="ECO:0000256" key="6">
    <source>
        <dbReference type="SAM" id="Phobius"/>
    </source>
</evidence>
<keyword evidence="2" id="KW-1003">Cell membrane</keyword>
<feature type="transmembrane region" description="Helical" evidence="6">
    <location>
        <begin position="66"/>
        <end position="86"/>
    </location>
</feature>
<reference evidence="7 8" key="1">
    <citation type="submission" date="2017-07" db="EMBL/GenBank/DDBJ databases">
        <title>Phylogenetic study on the rhizospheric bacterium Ochrobactrum sp. A44.</title>
        <authorList>
            <person name="Krzyzanowska D.M."/>
            <person name="Ossowicki A."/>
            <person name="Rajewska M."/>
            <person name="Maciag T."/>
            <person name="Kaczynski Z."/>
            <person name="Czerwicka M."/>
            <person name="Jafra S."/>
        </authorList>
    </citation>
    <scope>NUCLEOTIDE SEQUENCE [LARGE SCALE GENOMIC DNA]</scope>
    <source>
        <strain evidence="7 8">A44</strain>
        <plasmid evidence="7 8">unnamed1</plasmid>
    </source>
</reference>
<evidence type="ECO:0000256" key="3">
    <source>
        <dbReference type="ARBA" id="ARBA00022692"/>
    </source>
</evidence>
<evidence type="ECO:0000256" key="4">
    <source>
        <dbReference type="ARBA" id="ARBA00022989"/>
    </source>
</evidence>